<keyword evidence="2" id="KW-0812">Transmembrane</keyword>
<keyword evidence="4" id="KW-1185">Reference proteome</keyword>
<organism evidence="5">
    <name type="scientific">Anisakis simplex</name>
    <name type="common">Herring worm</name>
    <dbReference type="NCBI Taxonomy" id="6269"/>
    <lineage>
        <taxon>Eukaryota</taxon>
        <taxon>Metazoa</taxon>
        <taxon>Ecdysozoa</taxon>
        <taxon>Nematoda</taxon>
        <taxon>Chromadorea</taxon>
        <taxon>Rhabditida</taxon>
        <taxon>Spirurina</taxon>
        <taxon>Ascaridomorpha</taxon>
        <taxon>Ascaridoidea</taxon>
        <taxon>Anisakidae</taxon>
        <taxon>Anisakis</taxon>
        <taxon>Anisakis simplex complex</taxon>
    </lineage>
</organism>
<reference evidence="5" key="1">
    <citation type="submission" date="2017-02" db="UniProtKB">
        <authorList>
            <consortium name="WormBaseParasite"/>
        </authorList>
    </citation>
    <scope>IDENTIFICATION</scope>
</reference>
<evidence type="ECO:0000256" key="1">
    <source>
        <dbReference type="SAM" id="MobiDB-lite"/>
    </source>
</evidence>
<evidence type="ECO:0000313" key="4">
    <source>
        <dbReference type="Proteomes" id="UP000267096"/>
    </source>
</evidence>
<feature type="transmembrane region" description="Helical" evidence="2">
    <location>
        <begin position="33"/>
        <end position="55"/>
    </location>
</feature>
<dbReference type="Pfam" id="PF16038">
    <property type="entry name" value="TMIE"/>
    <property type="match status" value="1"/>
</dbReference>
<evidence type="ECO:0000256" key="2">
    <source>
        <dbReference type="SAM" id="Phobius"/>
    </source>
</evidence>
<evidence type="ECO:0000313" key="3">
    <source>
        <dbReference type="EMBL" id="VDK58833.1"/>
    </source>
</evidence>
<dbReference type="WBParaSite" id="ASIM_0001743201-mRNA-1">
    <property type="protein sequence ID" value="ASIM_0001743201-mRNA-1"/>
    <property type="gene ID" value="ASIM_0001743201"/>
</dbReference>
<dbReference type="OrthoDB" id="6154284at2759"/>
<evidence type="ECO:0000313" key="5">
    <source>
        <dbReference type="WBParaSite" id="ASIM_0001743201-mRNA-1"/>
    </source>
</evidence>
<feature type="region of interest" description="Disordered" evidence="1">
    <location>
        <begin position="143"/>
        <end position="169"/>
    </location>
</feature>
<accession>A0A0M3K8Z1</accession>
<dbReference type="AlphaFoldDB" id="A0A0M3K8Z1"/>
<dbReference type="EMBL" id="UYRR01033465">
    <property type="protein sequence ID" value="VDK58833.1"/>
    <property type="molecule type" value="Genomic_DNA"/>
</dbReference>
<dbReference type="PANTHER" id="PTHR28635:SF1">
    <property type="entry name" value="TRANSMEMBRANE INNER EAR EXPRESSED PROTEIN"/>
    <property type="match status" value="1"/>
</dbReference>
<keyword evidence="2" id="KW-0472">Membrane</keyword>
<protein>
    <submittedName>
        <fullName evidence="5">Transmembrane inner ear</fullName>
    </submittedName>
</protein>
<dbReference type="PANTHER" id="PTHR28635">
    <property type="entry name" value="TRANSMEMBRANE INNER EAR EXPRESSED PROTEIN"/>
    <property type="match status" value="1"/>
</dbReference>
<dbReference type="Proteomes" id="UP000267096">
    <property type="component" value="Unassembled WGS sequence"/>
</dbReference>
<reference evidence="3 4" key="2">
    <citation type="submission" date="2018-11" db="EMBL/GenBank/DDBJ databases">
        <authorList>
            <consortium name="Pathogen Informatics"/>
        </authorList>
    </citation>
    <scope>NUCLEOTIDE SEQUENCE [LARGE SCALE GENOMIC DNA]</scope>
</reference>
<sequence length="169" mass="19258">MTNDGGTHHTGHNNNQENSMAALDQYIAPGLRLWMLIALVSGVLLVMVVLVCCFMRIRIPRTKRQIDLIAARRKMRKQSSLPAHTHPPGLCTRKDFILTLIRLLRSESPGWLPIFAMEVKITTLNERFTDERSQTIVMNTIKKSSREDRMKQAETQPLVHKSSHTTTTV</sequence>
<name>A0A0M3K8Z1_ANISI</name>
<gene>
    <name evidence="3" type="ORF">ASIM_LOCUS16839</name>
</gene>
<dbReference type="InterPro" id="IPR032006">
    <property type="entry name" value="TMIE"/>
</dbReference>
<proteinExistence type="predicted"/>
<keyword evidence="2" id="KW-1133">Transmembrane helix</keyword>